<sequence>MDHDYVIQICDSLGVCPEEALLYLEGKWNIHAAMEACRTKTLPSINVPSSHSQPSAVEACPSINVSSSPSKPSAVEACPSISVASSPSNKPSAVEACRNKPLPSINVAYSPSKPSAVEACPSINVASSPSRHSLEAPLLSSVSQATSKNGEIENITEQDSRVPMVNMPLPAHVTRWSAYVKTCNEMIFFLTAAALAYLPIRFMIDEQKKCGANLRFQDYLEMVLALIEGFHKVDPFIFCSFAYAGFYLLASGSFSPFTVRVFEASSIISGFAMVFVVIIYHPLLFT</sequence>
<feature type="transmembrane region" description="Helical" evidence="1">
    <location>
        <begin position="236"/>
        <end position="254"/>
    </location>
</feature>
<keyword evidence="1" id="KW-0812">Transmembrane</keyword>
<gene>
    <name evidence="3" type="primary">LOC130509156</name>
</gene>
<keyword evidence="1" id="KW-0472">Membrane</keyword>
<dbReference type="Proteomes" id="UP000504610">
    <property type="component" value="Chromosome 3"/>
</dbReference>
<protein>
    <submittedName>
        <fullName evidence="3">Uncharacterized protein LOC130509156</fullName>
    </submittedName>
</protein>
<evidence type="ECO:0000313" key="3">
    <source>
        <dbReference type="RefSeq" id="XP_056860808.1"/>
    </source>
</evidence>
<evidence type="ECO:0000313" key="2">
    <source>
        <dbReference type="Proteomes" id="UP000504610"/>
    </source>
</evidence>
<dbReference type="RefSeq" id="XP_056860808.1">
    <property type="nucleotide sequence ID" value="XM_057004828.1"/>
</dbReference>
<accession>A0A9W3DAT5</accession>
<dbReference type="GeneID" id="130509156"/>
<dbReference type="OrthoDB" id="1051496at2759"/>
<name>A0A9W3DAT5_RAPSA</name>
<proteinExistence type="predicted"/>
<reference evidence="3" key="2">
    <citation type="submission" date="2025-08" db="UniProtKB">
        <authorList>
            <consortium name="RefSeq"/>
        </authorList>
    </citation>
    <scope>IDENTIFICATION</scope>
    <source>
        <tissue evidence="3">Leaf</tissue>
    </source>
</reference>
<organism evidence="2 3">
    <name type="scientific">Raphanus sativus</name>
    <name type="common">Radish</name>
    <name type="synonym">Raphanus raphanistrum var. sativus</name>
    <dbReference type="NCBI Taxonomy" id="3726"/>
    <lineage>
        <taxon>Eukaryota</taxon>
        <taxon>Viridiplantae</taxon>
        <taxon>Streptophyta</taxon>
        <taxon>Embryophyta</taxon>
        <taxon>Tracheophyta</taxon>
        <taxon>Spermatophyta</taxon>
        <taxon>Magnoliopsida</taxon>
        <taxon>eudicotyledons</taxon>
        <taxon>Gunneridae</taxon>
        <taxon>Pentapetalae</taxon>
        <taxon>rosids</taxon>
        <taxon>malvids</taxon>
        <taxon>Brassicales</taxon>
        <taxon>Brassicaceae</taxon>
        <taxon>Brassiceae</taxon>
        <taxon>Raphanus</taxon>
    </lineage>
</organism>
<evidence type="ECO:0000256" key="1">
    <source>
        <dbReference type="SAM" id="Phobius"/>
    </source>
</evidence>
<keyword evidence="1" id="KW-1133">Transmembrane helix</keyword>
<dbReference type="KEGG" id="rsz:130509156"/>
<reference evidence="2" key="1">
    <citation type="journal article" date="2019" name="Database">
        <title>The radish genome database (RadishGD): an integrated information resource for radish genomics.</title>
        <authorList>
            <person name="Yu H.J."/>
            <person name="Baek S."/>
            <person name="Lee Y.J."/>
            <person name="Cho A."/>
            <person name="Mun J.H."/>
        </authorList>
    </citation>
    <scope>NUCLEOTIDE SEQUENCE [LARGE SCALE GENOMIC DNA]</scope>
    <source>
        <strain evidence="2">cv. WK10039</strain>
    </source>
</reference>
<feature type="transmembrane region" description="Helical" evidence="1">
    <location>
        <begin position="186"/>
        <end position="204"/>
    </location>
</feature>
<dbReference type="AlphaFoldDB" id="A0A9W3DAT5"/>
<keyword evidence="2" id="KW-1185">Reference proteome</keyword>
<feature type="transmembrane region" description="Helical" evidence="1">
    <location>
        <begin position="266"/>
        <end position="285"/>
    </location>
</feature>